<protein>
    <submittedName>
        <fullName evidence="1">Uncharacterized protein</fullName>
    </submittedName>
</protein>
<dbReference type="GeneID" id="14697587"/>
<reference evidence="1 2" key="1">
    <citation type="journal article" date="2013" name="Nature">
        <title>Abundant SAR11 viruses in the ocean.</title>
        <authorList>
            <person name="Zhao Y."/>
            <person name="Temperton B."/>
            <person name="Thrash J.C."/>
            <person name="Schwalbach M.S."/>
            <person name="Vergin K.L."/>
            <person name="Landry Z.C."/>
            <person name="Ellisman M."/>
            <person name="Deerinck T."/>
            <person name="Sullivan M.B."/>
            <person name="Giovannoni S.J."/>
        </authorList>
    </citation>
    <scope>NUCLEOTIDE SEQUENCE [LARGE SCALE GENOMIC DNA]</scope>
</reference>
<organism evidence="1 2">
    <name type="scientific">Pelagibacter phage HTVC019P</name>
    <dbReference type="NCBI Taxonomy" id="1283079"/>
    <lineage>
        <taxon>Viruses</taxon>
        <taxon>Duplodnaviria</taxon>
        <taxon>Heunggongvirae</taxon>
        <taxon>Uroviricota</taxon>
        <taxon>Caudoviricetes</taxon>
        <taxon>Autographivirales</taxon>
        <taxon>Pelagivirus</taxon>
        <taxon>Pelagivirus HTVC019P</taxon>
    </lineage>
</organism>
<dbReference type="EMBL" id="KC465901">
    <property type="protein sequence ID" value="AGE60634.1"/>
    <property type="molecule type" value="Genomic_DNA"/>
</dbReference>
<name>M1IDB9_9CAUD</name>
<proteinExistence type="predicted"/>
<evidence type="ECO:0000313" key="1">
    <source>
        <dbReference type="EMBL" id="AGE60634.1"/>
    </source>
</evidence>
<evidence type="ECO:0000313" key="2">
    <source>
        <dbReference type="Proteomes" id="UP000011295"/>
    </source>
</evidence>
<keyword evidence="2" id="KW-1185">Reference proteome</keyword>
<dbReference type="Proteomes" id="UP000011295">
    <property type="component" value="Segment"/>
</dbReference>
<dbReference type="RefSeq" id="YP_007517864.1">
    <property type="nucleotide sequence ID" value="NC_020483.1"/>
</dbReference>
<sequence>MKNETIKNTTDKEDPNNLETVLKELPQLLVNHAYKKLKSGEDLTASEMKVCLEVCKTYSKEPLSKKEDNILDEVPFDDG</sequence>
<accession>M1IDB9</accession>
<dbReference type="KEGG" id="vg:14697587"/>